<reference evidence="3" key="1">
    <citation type="submission" date="2011-07" db="EMBL/GenBank/DDBJ databases">
        <authorList>
            <consortium name="Caenorhabditis brenneri Sequencing and Analysis Consortium"/>
            <person name="Wilson R.K."/>
        </authorList>
    </citation>
    <scope>NUCLEOTIDE SEQUENCE [LARGE SCALE GENOMIC DNA]</scope>
    <source>
        <strain evidence="3">PB2801</strain>
    </source>
</reference>
<dbReference type="HOGENOM" id="CLU_2348521_0_0_1"/>
<evidence type="ECO:0000313" key="2">
    <source>
        <dbReference type="EMBL" id="EGT37508.1"/>
    </source>
</evidence>
<organism evidence="3">
    <name type="scientific">Caenorhabditis brenneri</name>
    <name type="common">Nematode worm</name>
    <dbReference type="NCBI Taxonomy" id="135651"/>
    <lineage>
        <taxon>Eukaryota</taxon>
        <taxon>Metazoa</taxon>
        <taxon>Ecdysozoa</taxon>
        <taxon>Nematoda</taxon>
        <taxon>Chromadorea</taxon>
        <taxon>Rhabditida</taxon>
        <taxon>Rhabditina</taxon>
        <taxon>Rhabditomorpha</taxon>
        <taxon>Rhabditoidea</taxon>
        <taxon>Rhabditidae</taxon>
        <taxon>Peloderinae</taxon>
        <taxon>Caenorhabditis</taxon>
    </lineage>
</organism>
<keyword evidence="1" id="KW-1133">Transmembrane helix</keyword>
<feature type="transmembrane region" description="Helical" evidence="1">
    <location>
        <begin position="75"/>
        <end position="94"/>
    </location>
</feature>
<gene>
    <name evidence="2" type="ORF">CAEBREN_04155</name>
</gene>
<dbReference type="EMBL" id="GL379802">
    <property type="protein sequence ID" value="EGT37508.1"/>
    <property type="molecule type" value="Genomic_DNA"/>
</dbReference>
<name>G0MMV2_CAEBE</name>
<protein>
    <submittedName>
        <fullName evidence="2">Uncharacterized protein</fullName>
    </submittedName>
</protein>
<keyword evidence="1" id="KW-0472">Membrane</keyword>
<proteinExistence type="predicted"/>
<evidence type="ECO:0000256" key="1">
    <source>
        <dbReference type="SAM" id="Phobius"/>
    </source>
</evidence>
<accession>G0MMV2</accession>
<dbReference type="AlphaFoldDB" id="G0MMV2"/>
<dbReference type="InParanoid" id="G0MMV2"/>
<evidence type="ECO:0000313" key="3">
    <source>
        <dbReference type="Proteomes" id="UP000008068"/>
    </source>
</evidence>
<sequence length="97" mass="11357">MSNNCLEILIPDDIVLVVRAKKLINVARKQHQKNLREEALEDGFEVVEHPVIRKQQKAKALMSEKKLREKKDAEFVQDFTIAIFFVLICLAFFYCFC</sequence>
<keyword evidence="3" id="KW-1185">Reference proteome</keyword>
<dbReference type="Proteomes" id="UP000008068">
    <property type="component" value="Unassembled WGS sequence"/>
</dbReference>
<keyword evidence="1" id="KW-0812">Transmembrane</keyword>